<feature type="transmembrane region" description="Helical" evidence="1">
    <location>
        <begin position="84"/>
        <end position="103"/>
    </location>
</feature>
<keyword evidence="1" id="KW-0812">Transmembrane</keyword>
<sequence>MPPVSESAAAPPASPAARLFAALPDAVVSATFLVVWIAPLALGERAVRNALLTMLVEFVLMHASGMLGGVAFDRQRPRATRLTVLAGFTAFYGIFIAAFALAFDALWPVAVFGWLILGKFAGVFARHGHAAGEARRMQAEWAASAACYVGGVFLTVMLPLPRLGMSQSLQPAFGLTGSGVWVDEPHRVVAFGALYFATLAWMKWRARPPGRAELPS</sequence>
<proteinExistence type="predicted"/>
<evidence type="ECO:0000256" key="1">
    <source>
        <dbReference type="SAM" id="Phobius"/>
    </source>
</evidence>
<dbReference type="AlphaFoldDB" id="A0A7W8G291"/>
<dbReference type="RefSeq" id="WP_183962265.1">
    <property type="nucleotide sequence ID" value="NZ_JACHHP010000007.1"/>
</dbReference>
<keyword evidence="1" id="KW-0472">Membrane</keyword>
<feature type="transmembrane region" description="Helical" evidence="1">
    <location>
        <begin position="141"/>
        <end position="160"/>
    </location>
</feature>
<dbReference type="EMBL" id="JACHHP010000007">
    <property type="protein sequence ID" value="MBB5209708.1"/>
    <property type="molecule type" value="Genomic_DNA"/>
</dbReference>
<feature type="transmembrane region" description="Helical" evidence="1">
    <location>
        <begin position="109"/>
        <end position="129"/>
    </location>
</feature>
<comment type="caution">
    <text evidence="2">The sequence shown here is derived from an EMBL/GenBank/DDBJ whole genome shotgun (WGS) entry which is preliminary data.</text>
</comment>
<evidence type="ECO:0000313" key="2">
    <source>
        <dbReference type="EMBL" id="MBB5209708.1"/>
    </source>
</evidence>
<keyword evidence="3" id="KW-1185">Reference proteome</keyword>
<protein>
    <submittedName>
        <fullName evidence="2">Uncharacterized protein</fullName>
    </submittedName>
</protein>
<name>A0A7W8G291_9GAMM</name>
<feature type="transmembrane region" description="Helical" evidence="1">
    <location>
        <begin position="19"/>
        <end position="38"/>
    </location>
</feature>
<evidence type="ECO:0000313" key="3">
    <source>
        <dbReference type="Proteomes" id="UP000521199"/>
    </source>
</evidence>
<reference evidence="2 3" key="1">
    <citation type="submission" date="2020-08" db="EMBL/GenBank/DDBJ databases">
        <title>Genomic Encyclopedia of Type Strains, Phase IV (KMG-IV): sequencing the most valuable type-strain genomes for metagenomic binning, comparative biology and taxonomic classification.</title>
        <authorList>
            <person name="Goeker M."/>
        </authorList>
    </citation>
    <scope>NUCLEOTIDE SEQUENCE [LARGE SCALE GENOMIC DNA]</scope>
    <source>
        <strain evidence="2 3">DSM 24163</strain>
    </source>
</reference>
<gene>
    <name evidence="2" type="ORF">HNQ52_003280</name>
</gene>
<accession>A0A7W8G291</accession>
<dbReference type="Proteomes" id="UP000521199">
    <property type="component" value="Unassembled WGS sequence"/>
</dbReference>
<keyword evidence="1" id="KW-1133">Transmembrane helix</keyword>
<organism evidence="2 3">
    <name type="scientific">Chiayiivirga flava</name>
    <dbReference type="NCBI Taxonomy" id="659595"/>
    <lineage>
        <taxon>Bacteria</taxon>
        <taxon>Pseudomonadati</taxon>
        <taxon>Pseudomonadota</taxon>
        <taxon>Gammaproteobacteria</taxon>
        <taxon>Lysobacterales</taxon>
        <taxon>Lysobacteraceae</taxon>
        <taxon>Chiayiivirga</taxon>
    </lineage>
</organism>